<dbReference type="InterPro" id="IPR011011">
    <property type="entry name" value="Znf_FYVE_PHD"/>
</dbReference>
<dbReference type="PANTHER" id="PTHR47553">
    <property type="entry name" value="MYOSIN-11"/>
    <property type="match status" value="1"/>
</dbReference>
<evidence type="ECO:0000256" key="6">
    <source>
        <dbReference type="SAM" id="MobiDB-lite"/>
    </source>
</evidence>
<evidence type="ECO:0000256" key="1">
    <source>
        <dbReference type="ARBA" id="ARBA00022723"/>
    </source>
</evidence>
<feature type="region of interest" description="Disordered" evidence="6">
    <location>
        <begin position="1103"/>
        <end position="1125"/>
    </location>
</feature>
<dbReference type="SMART" id="SM00028">
    <property type="entry name" value="TPR"/>
    <property type="match status" value="5"/>
</dbReference>
<dbReference type="PANTHER" id="PTHR47553:SF1">
    <property type="entry name" value="RING_FYVE_PHD ZINC FINGER SUPERFAMILY PROTEIN"/>
    <property type="match status" value="1"/>
</dbReference>
<feature type="coiled-coil region" evidence="5">
    <location>
        <begin position="660"/>
        <end position="713"/>
    </location>
</feature>
<feature type="region of interest" description="Disordered" evidence="6">
    <location>
        <begin position="1244"/>
        <end position="1263"/>
    </location>
</feature>
<dbReference type="GO" id="GO:0008270">
    <property type="term" value="F:zinc ion binding"/>
    <property type="evidence" value="ECO:0007669"/>
    <property type="project" value="UniProtKB-KW"/>
</dbReference>
<dbReference type="SUPFAM" id="SSF57903">
    <property type="entry name" value="FYVE/PHD zinc finger"/>
    <property type="match status" value="1"/>
</dbReference>
<dbReference type="InterPro" id="IPR019734">
    <property type="entry name" value="TPR_rpt"/>
</dbReference>
<feature type="compositionally biased region" description="Polar residues" evidence="6">
    <location>
        <begin position="979"/>
        <end position="997"/>
    </location>
</feature>
<organism evidence="8">
    <name type="scientific">Fagus sylvatica</name>
    <name type="common">Beechnut</name>
    <dbReference type="NCBI Taxonomy" id="28930"/>
    <lineage>
        <taxon>Eukaryota</taxon>
        <taxon>Viridiplantae</taxon>
        <taxon>Streptophyta</taxon>
        <taxon>Embryophyta</taxon>
        <taxon>Tracheophyta</taxon>
        <taxon>Spermatophyta</taxon>
        <taxon>Magnoliopsida</taxon>
        <taxon>eudicotyledons</taxon>
        <taxon>Gunneridae</taxon>
        <taxon>Pentapetalae</taxon>
        <taxon>rosids</taxon>
        <taxon>fabids</taxon>
        <taxon>Fagales</taxon>
        <taxon>Fagaceae</taxon>
        <taxon>Fagus</taxon>
    </lineage>
</organism>
<dbReference type="InterPro" id="IPR017455">
    <property type="entry name" value="Znf_FYVE-rel"/>
</dbReference>
<feature type="compositionally biased region" description="Basic and acidic residues" evidence="6">
    <location>
        <begin position="998"/>
        <end position="1007"/>
    </location>
</feature>
<evidence type="ECO:0000313" key="8">
    <source>
        <dbReference type="EMBL" id="SPC86344.1"/>
    </source>
</evidence>
<feature type="domain" description="FYVE-type" evidence="7">
    <location>
        <begin position="19"/>
        <end position="78"/>
    </location>
</feature>
<feature type="region of interest" description="Disordered" evidence="6">
    <location>
        <begin position="964"/>
        <end position="1007"/>
    </location>
</feature>
<dbReference type="InterPro" id="IPR000306">
    <property type="entry name" value="Znf_FYVE"/>
</dbReference>
<evidence type="ECO:0000256" key="4">
    <source>
        <dbReference type="PROSITE-ProRule" id="PRU00091"/>
    </source>
</evidence>
<evidence type="ECO:0000259" key="7">
    <source>
        <dbReference type="PROSITE" id="PS50178"/>
    </source>
</evidence>
<dbReference type="InterPro" id="IPR011990">
    <property type="entry name" value="TPR-like_helical_dom_sf"/>
</dbReference>
<feature type="compositionally biased region" description="Polar residues" evidence="6">
    <location>
        <begin position="117"/>
        <end position="150"/>
    </location>
</feature>
<proteinExistence type="predicted"/>
<dbReference type="EMBL" id="OIVN01000845">
    <property type="protein sequence ID" value="SPC86344.1"/>
    <property type="molecule type" value="Genomic_DNA"/>
</dbReference>
<keyword evidence="3" id="KW-0862">Zinc</keyword>
<feature type="compositionally biased region" description="Polar residues" evidence="6">
    <location>
        <begin position="1246"/>
        <end position="1261"/>
    </location>
</feature>
<feature type="region of interest" description="Disordered" evidence="6">
    <location>
        <begin position="111"/>
        <end position="179"/>
    </location>
</feature>
<dbReference type="Pfam" id="PF01363">
    <property type="entry name" value="FYVE"/>
    <property type="match status" value="1"/>
</dbReference>
<protein>
    <recommendedName>
        <fullName evidence="7">FYVE-type domain-containing protein</fullName>
    </recommendedName>
</protein>
<evidence type="ECO:0000256" key="5">
    <source>
        <dbReference type="SAM" id="Coils"/>
    </source>
</evidence>
<evidence type="ECO:0000256" key="3">
    <source>
        <dbReference type="ARBA" id="ARBA00022833"/>
    </source>
</evidence>
<keyword evidence="5" id="KW-0175">Coiled coil</keyword>
<name>A0A2N9FHU1_FAGSY</name>
<accession>A0A2N9FHU1</accession>
<gene>
    <name evidence="8" type="ORF">FSB_LOCUS14226</name>
</gene>
<feature type="compositionally biased region" description="Basic and acidic residues" evidence="6">
    <location>
        <begin position="964"/>
        <end position="973"/>
    </location>
</feature>
<keyword evidence="2 4" id="KW-0863">Zinc-finger</keyword>
<dbReference type="InterPro" id="IPR013083">
    <property type="entry name" value="Znf_RING/FYVE/PHD"/>
</dbReference>
<dbReference type="PROSITE" id="PS50178">
    <property type="entry name" value="ZF_FYVE"/>
    <property type="match status" value="1"/>
</dbReference>
<dbReference type="Gene3D" id="3.30.40.10">
    <property type="entry name" value="Zinc/RING finger domain, C3HC4 (zinc finger)"/>
    <property type="match status" value="1"/>
</dbReference>
<evidence type="ECO:0000256" key="2">
    <source>
        <dbReference type="ARBA" id="ARBA00022771"/>
    </source>
</evidence>
<reference evidence="8" key="1">
    <citation type="submission" date="2018-02" db="EMBL/GenBank/DDBJ databases">
        <authorList>
            <person name="Cohen D.B."/>
            <person name="Kent A.D."/>
        </authorList>
    </citation>
    <scope>NUCLEOTIDE SEQUENCE</scope>
</reference>
<feature type="region of interest" description="Disordered" evidence="6">
    <location>
        <begin position="577"/>
        <end position="598"/>
    </location>
</feature>
<dbReference type="SMART" id="SM00064">
    <property type="entry name" value="FYVE"/>
    <property type="match status" value="1"/>
</dbReference>
<feature type="compositionally biased region" description="Basic and acidic residues" evidence="6">
    <location>
        <begin position="153"/>
        <end position="169"/>
    </location>
</feature>
<keyword evidence="1" id="KW-0479">Metal-binding</keyword>
<dbReference type="SUPFAM" id="SSF48452">
    <property type="entry name" value="TPR-like"/>
    <property type="match status" value="1"/>
</dbReference>
<sequence length="1305" mass="145253">MLEKIGLPAKPSLRGSNWVVDASHCQGCNSQFTFINRKHHCRRCGGLFCGSCTQQRIVLRGQGDSPVRICEPCKKLEEAARFEMRHGHKSRAGRGTSKLTEDEVLNQILGSSREESFSSAKESNNDIVSSVQRTTSSASCSDAQEVSTQDGEGEIHRSISLDEPNHLKSEMGSASPEELRQRALDEKKKYKILKGDGKSEEALRAFKRGKELERQADALEIYLRKSRKKVLPSGNLADIQSKDGLKESGGKNKIIPHEGIGKDDLAAELRELGWSDKDLRDEGKKSVSMSLEGELSSLLGEVSQKTNKDKGSSGIDKTEVVSLKKKALMLKREGKLAEAKEELKRAKVLEKQLEEQELLAGADDSDDELSALIRSIDNDKEELSIHYEQGHGLNFDHLVGASDDFIVDGNFDVTDEDMEDPEIAAALESFGWTEEPINPENISHQSIPVDREAMLREIHSLKREALNQKRAEIQKHSTSLSADKFMNPTKVDDANVNARKDVDPKLAPKSRLTIQKELLSLKKKALALRREGRLDEAEEELKKGRVLEHQLEQMDNGFEVKATQVTVGRKDPDLLYKNPDINRNLPLGEGEGEDDVTDQDMYDPTYLSVLKNLGWTDEDNELANSASKPSKQDDILSVQIIESSSTHSPPSILVRPSRSKAELQRELLNLKRKALALRRQGNTEETDEVLSKAKALEAQIAEMEAPKKEVQIESNRPKDKIFKSPGKSSVEEVAGKDMHVPELLSIVKNLGSNDDELAPVTVQEIPKQVSVSTDTTDPSVFESTFDTPIAAVTRSKGEIQRELLGLKRKALALRRNGETEQAEETLRMAKVLETHMEDLEAPNKELLMNVSKDKNLEPIELLVTHENHGNSKDTFEVNKQVVESSMSFRRIESDTVNPLLRNSDISIPIISQFTKENNPYSVKLGTPGEMSLPENTKTEGTDYIPPPGHSVNMMDLLTGDDWSYSHKSDEKQGKKLNFGSENLSLTSPTTHSGSLTSPKEDLGSKDNVTTEKREMVHSDEKLNIYKANPVQGYASQKNDSSVNQEILAHKRKALALKREGKLTEAREELRQAKLLEKSLEEDKPQLKTGASDLSTSNVHFVGKKEQGTSNLAPDKPQLKTGASDVSTSNVHFVGKKEQGTSNLAPKPLSSRDRFKLQQESLGHKRQALKLRREGRMEEAEAEFELAKALETQLEELAAHDSQSKVEPVDEVVVEDLLDPQLLSALKAIGLEDANMVVSRVPERQEPSNLNVGKSENSNLERTQLEERIKAEKVKAVNLKRSGKQPEALDALRRAKLYEKKLLALQ</sequence>